<dbReference type="GO" id="GO:0009432">
    <property type="term" value="P:SOS response"/>
    <property type="evidence" value="ECO:0007669"/>
    <property type="project" value="TreeGrafter"/>
</dbReference>
<dbReference type="CDD" id="cd03241">
    <property type="entry name" value="ABC_RecN"/>
    <property type="match status" value="2"/>
</dbReference>
<evidence type="ECO:0000256" key="1">
    <source>
        <dbReference type="ARBA" id="ARBA00003618"/>
    </source>
</evidence>
<feature type="domain" description="RecF/RecN/SMC N-terminal" evidence="11">
    <location>
        <begin position="2"/>
        <end position="508"/>
    </location>
</feature>
<dbReference type="Proteomes" id="UP000276282">
    <property type="component" value="Unassembled WGS sequence"/>
</dbReference>
<dbReference type="SUPFAM" id="SSF52540">
    <property type="entry name" value="P-loop containing nucleoside triphosphate hydrolases"/>
    <property type="match status" value="2"/>
</dbReference>
<gene>
    <name evidence="12" type="ORF">BC962_2531</name>
</gene>
<feature type="coiled-coil region" evidence="10">
    <location>
        <begin position="328"/>
        <end position="362"/>
    </location>
</feature>
<feature type="coiled-coil region" evidence="10">
    <location>
        <begin position="261"/>
        <end position="292"/>
    </location>
</feature>
<keyword evidence="13" id="KW-1185">Reference proteome</keyword>
<comment type="caution">
    <text evidence="12">The sequence shown here is derived from an EMBL/GenBank/DDBJ whole genome shotgun (WGS) entry which is preliminary data.</text>
</comment>
<dbReference type="InterPro" id="IPR027417">
    <property type="entry name" value="P-loop_NTPase"/>
</dbReference>
<keyword evidence="4" id="KW-0547">Nucleotide-binding</keyword>
<evidence type="ECO:0000256" key="2">
    <source>
        <dbReference type="ARBA" id="ARBA00009441"/>
    </source>
</evidence>
<dbReference type="GO" id="GO:0006281">
    <property type="term" value="P:DNA repair"/>
    <property type="evidence" value="ECO:0007669"/>
    <property type="project" value="UniProtKB-KW"/>
</dbReference>
<dbReference type="PANTHER" id="PTHR11059">
    <property type="entry name" value="DNA REPAIR PROTEIN RECN"/>
    <property type="match status" value="1"/>
</dbReference>
<evidence type="ECO:0000256" key="7">
    <source>
        <dbReference type="ARBA" id="ARBA00023204"/>
    </source>
</evidence>
<accession>A0A495PKQ2</accession>
<evidence type="ECO:0000256" key="9">
    <source>
        <dbReference type="PIRNR" id="PIRNR003128"/>
    </source>
</evidence>
<keyword evidence="7 9" id="KW-0234">DNA repair</keyword>
<dbReference type="RefSeq" id="WP_121346345.1">
    <property type="nucleotide sequence ID" value="NZ_RBLG01000003.1"/>
</dbReference>
<evidence type="ECO:0000256" key="3">
    <source>
        <dbReference type="ARBA" id="ARBA00021315"/>
    </source>
</evidence>
<protein>
    <recommendedName>
        <fullName evidence="3 9">DNA repair protein RecN</fullName>
    </recommendedName>
    <alternativeName>
        <fullName evidence="8 9">Recombination protein N</fullName>
    </alternativeName>
</protein>
<comment type="function">
    <text evidence="1 9">May be involved in recombinational repair of damaged DNA.</text>
</comment>
<dbReference type="Gene3D" id="3.40.50.300">
    <property type="entry name" value="P-loop containing nucleotide triphosphate hydrolases"/>
    <property type="match status" value="2"/>
</dbReference>
<evidence type="ECO:0000259" key="11">
    <source>
        <dbReference type="Pfam" id="PF02463"/>
    </source>
</evidence>
<organism evidence="12 13">
    <name type="scientific">Gillisia mitskevichiae</name>
    <dbReference type="NCBI Taxonomy" id="270921"/>
    <lineage>
        <taxon>Bacteria</taxon>
        <taxon>Pseudomonadati</taxon>
        <taxon>Bacteroidota</taxon>
        <taxon>Flavobacteriia</taxon>
        <taxon>Flavobacteriales</taxon>
        <taxon>Flavobacteriaceae</taxon>
        <taxon>Gillisia</taxon>
    </lineage>
</organism>
<feature type="coiled-coil region" evidence="10">
    <location>
        <begin position="158"/>
        <end position="219"/>
    </location>
</feature>
<evidence type="ECO:0000256" key="4">
    <source>
        <dbReference type="ARBA" id="ARBA00022741"/>
    </source>
</evidence>
<dbReference type="FunFam" id="3.40.50.300:FF:000319">
    <property type="entry name" value="DNA repair protein RecN"/>
    <property type="match status" value="1"/>
</dbReference>
<comment type="similarity">
    <text evidence="2 9">Belongs to the RecN family.</text>
</comment>
<sequence>MLTELSIKNYALIEDIKINLQQGFTIITGETGAGKSIMLGALGLLLGKRADYSAIRNAKNKCIIEGVFDISNYSLKSFFEAEDLDFEKHTIIRREILASGKSRAFINDTPVTLPVLVKLGDFLIDIHGQHQTMSLGENQYQFQVLDTLAKNQEVLPKYKKGLKEHKKLQQQLHVLKEDQSQALKEHDYNLFLLNELQEAKLKAGEQEELEERYEELSNVETLTEHLSFAVNQIQQEEIGSLSGLKEVKTNLSKISKFSANYAALQERIESVIIELDDVGQELENSLERVEANPEELEQVNSKLQLIYNLQKKHSAASVEELIEITNSLNEKVALTENADADLEKLQQELLKSRKQLESVSLDLHNNRKKIIPSFVTTVEKIVAELGMPNARLKIELTQQSDFFANGQDLLNWYLSANKGGDFNELKKAASGGELSRIMLAVKSILATQSKLPTIVFDEIDTGVSGDIAQKMGDILQKMGLSMQVIAITHLPQIAGKGSKHFKIFKEDIGETTVTKIEELALEDRIVELAMMLGGNTKSESAMAHAKALLN</sequence>
<keyword evidence="10" id="KW-0175">Coiled coil</keyword>
<proteinExistence type="inferred from homology"/>
<dbReference type="EMBL" id="RBLG01000003">
    <property type="protein sequence ID" value="RKS50757.1"/>
    <property type="molecule type" value="Genomic_DNA"/>
</dbReference>
<dbReference type="GO" id="GO:0005524">
    <property type="term" value="F:ATP binding"/>
    <property type="evidence" value="ECO:0007669"/>
    <property type="project" value="UniProtKB-KW"/>
</dbReference>
<dbReference type="PANTHER" id="PTHR11059:SF0">
    <property type="entry name" value="DNA REPAIR PROTEIN RECN"/>
    <property type="match status" value="1"/>
</dbReference>
<dbReference type="AlphaFoldDB" id="A0A495PKQ2"/>
<evidence type="ECO:0000256" key="8">
    <source>
        <dbReference type="ARBA" id="ARBA00033408"/>
    </source>
</evidence>
<dbReference type="PIRSF" id="PIRSF003128">
    <property type="entry name" value="RecN"/>
    <property type="match status" value="1"/>
</dbReference>
<evidence type="ECO:0000313" key="13">
    <source>
        <dbReference type="Proteomes" id="UP000276282"/>
    </source>
</evidence>
<keyword evidence="5 9" id="KW-0227">DNA damage</keyword>
<keyword evidence="6" id="KW-0067">ATP-binding</keyword>
<evidence type="ECO:0000256" key="10">
    <source>
        <dbReference type="SAM" id="Coils"/>
    </source>
</evidence>
<dbReference type="GO" id="GO:0043590">
    <property type="term" value="C:bacterial nucleoid"/>
    <property type="evidence" value="ECO:0007669"/>
    <property type="project" value="TreeGrafter"/>
</dbReference>
<dbReference type="NCBIfam" id="TIGR00634">
    <property type="entry name" value="recN"/>
    <property type="match status" value="1"/>
</dbReference>
<dbReference type="InterPro" id="IPR004604">
    <property type="entry name" value="DNA_recomb/repair_RecN"/>
</dbReference>
<evidence type="ECO:0000256" key="5">
    <source>
        <dbReference type="ARBA" id="ARBA00022763"/>
    </source>
</evidence>
<dbReference type="OrthoDB" id="9806954at2"/>
<reference evidence="12 13" key="1">
    <citation type="submission" date="2018-10" db="EMBL/GenBank/DDBJ databases">
        <title>Genomic Encyclopedia of Archaeal and Bacterial Type Strains, Phase II (KMG-II): from individual species to whole genera.</title>
        <authorList>
            <person name="Goeker M."/>
        </authorList>
    </citation>
    <scope>NUCLEOTIDE SEQUENCE [LARGE SCALE GENOMIC DNA]</scope>
    <source>
        <strain evidence="12 13">DSM 19839</strain>
    </source>
</reference>
<evidence type="ECO:0000256" key="6">
    <source>
        <dbReference type="ARBA" id="ARBA00022840"/>
    </source>
</evidence>
<name>A0A495PKQ2_9FLAO</name>
<dbReference type="InterPro" id="IPR003395">
    <property type="entry name" value="RecF/RecN/SMC_N"/>
</dbReference>
<dbReference type="GO" id="GO:0006310">
    <property type="term" value="P:DNA recombination"/>
    <property type="evidence" value="ECO:0007669"/>
    <property type="project" value="InterPro"/>
</dbReference>
<evidence type="ECO:0000313" key="12">
    <source>
        <dbReference type="EMBL" id="RKS50757.1"/>
    </source>
</evidence>
<dbReference type="Pfam" id="PF02463">
    <property type="entry name" value="SMC_N"/>
    <property type="match status" value="1"/>
</dbReference>